<accession>A0ABP8U8Y4</accession>
<evidence type="ECO:0000313" key="5">
    <source>
        <dbReference type="Proteomes" id="UP001501442"/>
    </source>
</evidence>
<keyword evidence="1" id="KW-0378">Hydrolase</keyword>
<comment type="caution">
    <text evidence="4">The sequence shown here is derived from an EMBL/GenBank/DDBJ whole genome shotgun (WGS) entry which is preliminary data.</text>
</comment>
<protein>
    <recommendedName>
        <fullName evidence="3">Peptidase S9 prolyl oligopeptidase catalytic domain-containing protein</fullName>
    </recommendedName>
</protein>
<dbReference type="Gene3D" id="3.40.50.1820">
    <property type="entry name" value="alpha/beta hydrolase"/>
    <property type="match status" value="1"/>
</dbReference>
<keyword evidence="5" id="KW-1185">Reference proteome</keyword>
<dbReference type="Proteomes" id="UP001501442">
    <property type="component" value="Unassembled WGS sequence"/>
</dbReference>
<dbReference type="PANTHER" id="PTHR42776:SF28">
    <property type="entry name" value="GLUTAMYL ENDOPEPTIDASE, CHLOROPLASTIC-RELATED"/>
    <property type="match status" value="1"/>
</dbReference>
<evidence type="ECO:0000259" key="3">
    <source>
        <dbReference type="Pfam" id="PF00326"/>
    </source>
</evidence>
<sequence>MLGRPVQHPTEHRLFAGVALDPGGPRCWIADAVARSVTFLAPVPALLPGDELPVAWAGPALVVPVDLSPGRHDAPAPVHHAMPQVFEAAPGQRVRVLAEAHDTEDRPSRFVTLDPAGGAAERIPLDARPYQRVRGAPAGHVAACAPAVTGGAVVAVGVPGSADEHLIQLDEGPPLEFCWVRAVRHALPDAPRRTGGRTTTATITTATTTTTGTAHLVVVTGHPDGFAITSYAMTDGPIEPARALHRHRGRYLHAHSQDGLFLLALDADGSYTVLVVDPGSPRPVRCLTLGLRPPTLIRIAAVAPRPTAGGRRFATVDAANRLVVWGVPEVGTAASRLFELTVPEDEELITLAGWEPGDVRPVCDRRRPRSPLPAHPGGVPPRHGRIREAGAEFSLHLPTRRDPAAVLVWLSQAGETIPAGAAGPTALDPHWLTLAGFGVLDLRIVCGWSPDVPDEEIRPRLVRQIRDAVLGSGVADRTHPSRLAVGGASFGATLALLAIADCDLFATAIVQSGAYSRQLTLLGFQDETRTLWEAPRVYEDFDAIVNAPRIRRPVLIIHGEADPNPATPVIQATLLFQALIANGTRARLVLLPGEGHSLRSRDGIAAALAEKATWLATMGASPV</sequence>
<dbReference type="InterPro" id="IPR001375">
    <property type="entry name" value="Peptidase_S9_cat"/>
</dbReference>
<reference evidence="5" key="1">
    <citation type="journal article" date="2019" name="Int. J. Syst. Evol. Microbiol.">
        <title>The Global Catalogue of Microorganisms (GCM) 10K type strain sequencing project: providing services to taxonomists for standard genome sequencing and annotation.</title>
        <authorList>
            <consortium name="The Broad Institute Genomics Platform"/>
            <consortium name="The Broad Institute Genome Sequencing Center for Infectious Disease"/>
            <person name="Wu L."/>
            <person name="Ma J."/>
        </authorList>
    </citation>
    <scope>NUCLEOTIDE SEQUENCE [LARGE SCALE GENOMIC DNA]</scope>
    <source>
        <strain evidence="5">JCM 17939</strain>
    </source>
</reference>
<dbReference type="SUPFAM" id="SSF53474">
    <property type="entry name" value="alpha/beta-Hydrolases"/>
    <property type="match status" value="1"/>
</dbReference>
<proteinExistence type="predicted"/>
<evidence type="ECO:0000256" key="1">
    <source>
        <dbReference type="ARBA" id="ARBA00022801"/>
    </source>
</evidence>
<dbReference type="PANTHER" id="PTHR42776">
    <property type="entry name" value="SERINE PEPTIDASE S9 FAMILY MEMBER"/>
    <property type="match status" value="1"/>
</dbReference>
<dbReference type="InterPro" id="IPR029058">
    <property type="entry name" value="AB_hydrolase_fold"/>
</dbReference>
<feature type="region of interest" description="Disordered" evidence="2">
    <location>
        <begin position="365"/>
        <end position="385"/>
    </location>
</feature>
<dbReference type="Pfam" id="PF00326">
    <property type="entry name" value="Peptidase_S9"/>
    <property type="match status" value="1"/>
</dbReference>
<evidence type="ECO:0000313" key="4">
    <source>
        <dbReference type="EMBL" id="GAA4624055.1"/>
    </source>
</evidence>
<evidence type="ECO:0000256" key="2">
    <source>
        <dbReference type="SAM" id="MobiDB-lite"/>
    </source>
</evidence>
<name>A0ABP8U8Y4_9ACTN</name>
<gene>
    <name evidence="4" type="ORF">GCM10023196_022670</name>
</gene>
<organism evidence="4 5">
    <name type="scientific">Actinoallomurus vinaceus</name>
    <dbReference type="NCBI Taxonomy" id="1080074"/>
    <lineage>
        <taxon>Bacteria</taxon>
        <taxon>Bacillati</taxon>
        <taxon>Actinomycetota</taxon>
        <taxon>Actinomycetes</taxon>
        <taxon>Streptosporangiales</taxon>
        <taxon>Thermomonosporaceae</taxon>
        <taxon>Actinoallomurus</taxon>
    </lineage>
</organism>
<feature type="domain" description="Peptidase S9 prolyl oligopeptidase catalytic" evidence="3">
    <location>
        <begin position="478"/>
        <end position="617"/>
    </location>
</feature>
<dbReference type="EMBL" id="BAABHK010000003">
    <property type="protein sequence ID" value="GAA4624055.1"/>
    <property type="molecule type" value="Genomic_DNA"/>
</dbReference>